<dbReference type="GO" id="GO:0004672">
    <property type="term" value="F:protein kinase activity"/>
    <property type="evidence" value="ECO:0007669"/>
    <property type="project" value="InterPro"/>
</dbReference>
<evidence type="ECO:0000259" key="2">
    <source>
        <dbReference type="PROSITE" id="PS50011"/>
    </source>
</evidence>
<feature type="compositionally biased region" description="Polar residues" evidence="1">
    <location>
        <begin position="875"/>
        <end position="890"/>
    </location>
</feature>
<feature type="region of interest" description="Disordered" evidence="1">
    <location>
        <begin position="244"/>
        <end position="273"/>
    </location>
</feature>
<dbReference type="PANTHER" id="PTHR46082:SF6">
    <property type="entry name" value="AAA+ ATPASE DOMAIN-CONTAINING PROTEIN-RELATED"/>
    <property type="match status" value="1"/>
</dbReference>
<reference evidence="3 4" key="1">
    <citation type="journal article" date="2023" name="IMA Fungus">
        <title>Comparative genomic study of the Penicillium genus elucidates a diverse pangenome and 15 lateral gene transfer events.</title>
        <authorList>
            <person name="Petersen C."/>
            <person name="Sorensen T."/>
            <person name="Nielsen M.R."/>
            <person name="Sondergaard T.E."/>
            <person name="Sorensen J.L."/>
            <person name="Fitzpatrick D.A."/>
            <person name="Frisvad J.C."/>
            <person name="Nielsen K.L."/>
        </authorList>
    </citation>
    <scope>NUCLEOTIDE SEQUENCE [LARGE SCALE GENOMIC DNA]</scope>
    <source>
        <strain evidence="3 4">IBT 29057</strain>
    </source>
</reference>
<feature type="domain" description="Protein kinase" evidence="2">
    <location>
        <begin position="47"/>
        <end position="318"/>
    </location>
</feature>
<feature type="region of interest" description="Disordered" evidence="1">
    <location>
        <begin position="363"/>
        <end position="394"/>
    </location>
</feature>
<dbReference type="Pfam" id="PF00069">
    <property type="entry name" value="Pkinase"/>
    <property type="match status" value="1"/>
</dbReference>
<dbReference type="InterPro" id="IPR011990">
    <property type="entry name" value="TPR-like_helical_dom_sf"/>
</dbReference>
<dbReference type="EMBL" id="JAQJAC010000008">
    <property type="protein sequence ID" value="KAJ5575319.1"/>
    <property type="molecule type" value="Genomic_DNA"/>
</dbReference>
<dbReference type="SUPFAM" id="SSF56112">
    <property type="entry name" value="Protein kinase-like (PK-like)"/>
    <property type="match status" value="1"/>
</dbReference>
<dbReference type="CDD" id="cd00180">
    <property type="entry name" value="PKc"/>
    <property type="match status" value="1"/>
</dbReference>
<dbReference type="SUPFAM" id="SSF48452">
    <property type="entry name" value="TPR-like"/>
    <property type="match status" value="2"/>
</dbReference>
<dbReference type="InterPro" id="IPR011009">
    <property type="entry name" value="Kinase-like_dom_sf"/>
</dbReference>
<dbReference type="Gene3D" id="1.10.510.10">
    <property type="entry name" value="Transferase(Phosphotransferase) domain 1"/>
    <property type="match status" value="2"/>
</dbReference>
<dbReference type="Gene3D" id="1.25.40.10">
    <property type="entry name" value="Tetratricopeptide repeat domain"/>
    <property type="match status" value="2"/>
</dbReference>
<dbReference type="Pfam" id="PF07714">
    <property type="entry name" value="PK_Tyr_Ser-Thr"/>
    <property type="match status" value="1"/>
</dbReference>
<organism evidence="3 4">
    <name type="scientific">Penicillium hetheringtonii</name>
    <dbReference type="NCBI Taxonomy" id="911720"/>
    <lineage>
        <taxon>Eukaryota</taxon>
        <taxon>Fungi</taxon>
        <taxon>Dikarya</taxon>
        <taxon>Ascomycota</taxon>
        <taxon>Pezizomycotina</taxon>
        <taxon>Eurotiomycetes</taxon>
        <taxon>Eurotiomycetidae</taxon>
        <taxon>Eurotiales</taxon>
        <taxon>Aspergillaceae</taxon>
        <taxon>Penicillium</taxon>
    </lineage>
</organism>
<feature type="compositionally biased region" description="Polar residues" evidence="1">
    <location>
        <begin position="363"/>
        <end position="386"/>
    </location>
</feature>
<dbReference type="PANTHER" id="PTHR46082">
    <property type="entry name" value="ATP/GTP-BINDING PROTEIN-RELATED"/>
    <property type="match status" value="1"/>
</dbReference>
<dbReference type="Pfam" id="PF13432">
    <property type="entry name" value="TPR_16"/>
    <property type="match status" value="1"/>
</dbReference>
<dbReference type="AlphaFoldDB" id="A0AAD6DF96"/>
<dbReference type="InterPro" id="IPR001245">
    <property type="entry name" value="Ser-Thr/Tyr_kinase_cat_dom"/>
</dbReference>
<name>A0AAD6DF96_9EURO</name>
<feature type="region of interest" description="Disordered" evidence="1">
    <location>
        <begin position="294"/>
        <end position="321"/>
    </location>
</feature>
<evidence type="ECO:0000313" key="4">
    <source>
        <dbReference type="Proteomes" id="UP001216150"/>
    </source>
</evidence>
<accession>A0AAD6DF96</accession>
<dbReference type="InterPro" id="IPR053137">
    <property type="entry name" value="NLR-like"/>
</dbReference>
<feature type="region of interest" description="Disordered" evidence="1">
    <location>
        <begin position="875"/>
        <end position="894"/>
    </location>
</feature>
<dbReference type="PROSITE" id="PS50011">
    <property type="entry name" value="PROTEIN_KINASE_DOM"/>
    <property type="match status" value="1"/>
</dbReference>
<sequence length="910" mass="103460">MTSRLPDLVLDTRITVECHPEAHYHFTAGTGSKPGRYARPCEVKRVWKKEKLLGSGSFGDVYLHRCATVGGAAGLQAIKEIDKTRISSNKIDYYKEIEAIARFSQQKFRGLFVEFLGWYENDKSVFLAMEYIEHGDLGSYLTKPLPEEENIFVIQPGPEWLVKLGDFGISKRVNENTSVSTYVGTRLFMAPEIQGHVPPGEEDNSVAYNFTASIDMWSVGVTTFFMLFHDYPFKLEELNKLVQDVPQDDSPKEPRTITSKTEPQSSPPLPPLLSHVERQLREFLVSEDRTMKAILSTSPEKQDSKSKSRPASAEQPDVSKSVEDQVWAQIQNMHQNDSQYHPDAPGHGASWWKMKLSQERLSSNKSSSDNVLEQEYTVNPKSSSRSIAEKDQKEDIIPYDPKFDELRDEGVRLYQMQRYGEAEELLNRVFPVQKLLLGMNNPSTLLTCSLLGSIAFQKGNYDTASLLLEFAAEKRAEILGRTHPDTLISYNGLGSCHFALKKYREAEAIFKQIMDDVTTQFGPSNRITLAFFHMFGRTLFMRGKYIEAEAIFCRLSEGEKGNTSLRDGELMESLLWSSLNAFELGMDEDAVSGLQKVFPFRLKTHKVNFRDRETADAGFTLGMALYNLKRYQEAKDTFDTVIKERLGDTHRAHFLLGKCLEPLKQDYQATRAYRIAVAWHTRILGTAHKDTLESVYRLSRMYYKTKTYTSAETSFQQFLKHAVDVWGAEDTKVLDAICTCGMAQYRLQKYELAEINLACALQGWTKIYGTTHETTMNALYWNCLVQHRLGMYDVAEATCREAITRESEIHGYAGSSTLNNLMEIIKSLHHNGKRDRAKDLIDLLIKTKKNPKTWTDEFNRDAKEVIRLVTVESASASDSPGTAGSGTTLRIRTEGQRRNYKDVLRIAGRK</sequence>
<evidence type="ECO:0000256" key="1">
    <source>
        <dbReference type="SAM" id="MobiDB-lite"/>
    </source>
</evidence>
<protein>
    <recommendedName>
        <fullName evidence="2">Protein kinase domain-containing protein</fullName>
    </recommendedName>
</protein>
<dbReference type="GO" id="GO:0005524">
    <property type="term" value="F:ATP binding"/>
    <property type="evidence" value="ECO:0007669"/>
    <property type="project" value="InterPro"/>
</dbReference>
<gene>
    <name evidence="3" type="ORF">N7450_009218</name>
</gene>
<comment type="caution">
    <text evidence="3">The sequence shown here is derived from an EMBL/GenBank/DDBJ whole genome shotgun (WGS) entry which is preliminary data.</text>
</comment>
<dbReference type="InterPro" id="IPR000719">
    <property type="entry name" value="Prot_kinase_dom"/>
</dbReference>
<evidence type="ECO:0000313" key="3">
    <source>
        <dbReference type="EMBL" id="KAJ5575319.1"/>
    </source>
</evidence>
<proteinExistence type="predicted"/>
<dbReference type="Pfam" id="PF13424">
    <property type="entry name" value="TPR_12"/>
    <property type="match status" value="1"/>
</dbReference>
<keyword evidence="4" id="KW-1185">Reference proteome</keyword>
<dbReference type="Proteomes" id="UP001216150">
    <property type="component" value="Unassembled WGS sequence"/>
</dbReference>